<sequence>MFTVELRVRNHADAGTQKVTIDDPKAYAALIDKINQAFPDIVEDYNLLMATTPSISLDLYGGQTNIAQNGTPIDVGQLKVWPYTPELLALIQENLQ</sequence>
<name>A0ABW4J4U1_9LACO</name>
<comment type="caution">
    <text evidence="1">The sequence shown here is derived from an EMBL/GenBank/DDBJ whole genome shotgun (WGS) entry which is preliminary data.</text>
</comment>
<keyword evidence="2" id="KW-1185">Reference proteome</keyword>
<evidence type="ECO:0000313" key="1">
    <source>
        <dbReference type="EMBL" id="MFD1671382.1"/>
    </source>
</evidence>
<reference evidence="2" key="1">
    <citation type="journal article" date="2019" name="Int. J. Syst. Evol. Microbiol.">
        <title>The Global Catalogue of Microorganisms (GCM) 10K type strain sequencing project: providing services to taxonomists for standard genome sequencing and annotation.</title>
        <authorList>
            <consortium name="The Broad Institute Genomics Platform"/>
            <consortium name="The Broad Institute Genome Sequencing Center for Infectious Disease"/>
            <person name="Wu L."/>
            <person name="Ma J."/>
        </authorList>
    </citation>
    <scope>NUCLEOTIDE SEQUENCE [LARGE SCALE GENOMIC DNA]</scope>
    <source>
        <strain evidence="2">CCM 8896</strain>
    </source>
</reference>
<evidence type="ECO:0000313" key="2">
    <source>
        <dbReference type="Proteomes" id="UP001597267"/>
    </source>
</evidence>
<dbReference type="RefSeq" id="WP_125715424.1">
    <property type="nucleotide sequence ID" value="NZ_JBHTOP010000007.1"/>
</dbReference>
<dbReference type="EMBL" id="JBHTOP010000007">
    <property type="protein sequence ID" value="MFD1671382.1"/>
    <property type="molecule type" value="Genomic_DNA"/>
</dbReference>
<dbReference type="Proteomes" id="UP001597267">
    <property type="component" value="Unassembled WGS sequence"/>
</dbReference>
<organism evidence="1 2">
    <name type="scientific">Agrilactobacillus yilanensis</name>
    <dbReference type="NCBI Taxonomy" id="2485997"/>
    <lineage>
        <taxon>Bacteria</taxon>
        <taxon>Bacillati</taxon>
        <taxon>Bacillota</taxon>
        <taxon>Bacilli</taxon>
        <taxon>Lactobacillales</taxon>
        <taxon>Lactobacillaceae</taxon>
        <taxon>Agrilactobacillus</taxon>
    </lineage>
</organism>
<gene>
    <name evidence="1" type="ORF">ACFQ5M_04665</name>
</gene>
<accession>A0ABW4J4U1</accession>
<protein>
    <submittedName>
        <fullName evidence="1">Uncharacterized protein</fullName>
    </submittedName>
</protein>
<proteinExistence type="predicted"/>